<dbReference type="SUPFAM" id="SSF53474">
    <property type="entry name" value="alpha/beta-Hydrolases"/>
    <property type="match status" value="1"/>
</dbReference>
<evidence type="ECO:0000313" key="3">
    <source>
        <dbReference type="Proteomes" id="UP001501576"/>
    </source>
</evidence>
<dbReference type="PANTHER" id="PTHR43798">
    <property type="entry name" value="MONOACYLGLYCEROL LIPASE"/>
    <property type="match status" value="1"/>
</dbReference>
<dbReference type="PRINTS" id="PR00412">
    <property type="entry name" value="EPOXHYDRLASE"/>
</dbReference>
<dbReference type="InterPro" id="IPR050266">
    <property type="entry name" value="AB_hydrolase_sf"/>
</dbReference>
<dbReference type="GeneID" id="97430227"/>
<dbReference type="PANTHER" id="PTHR43798:SF33">
    <property type="entry name" value="HYDROLASE, PUTATIVE (AFU_ORTHOLOGUE AFUA_2G14860)-RELATED"/>
    <property type="match status" value="1"/>
</dbReference>
<comment type="caution">
    <text evidence="2">The sequence shown here is derived from an EMBL/GenBank/DDBJ whole genome shotgun (WGS) entry which is preliminary data.</text>
</comment>
<dbReference type="EMBL" id="BAAABZ010000011">
    <property type="protein sequence ID" value="GAA0513968.1"/>
    <property type="molecule type" value="Genomic_DNA"/>
</dbReference>
<proteinExistence type="predicted"/>
<dbReference type="InterPro" id="IPR000073">
    <property type="entry name" value="AB_hydrolase_1"/>
</dbReference>
<gene>
    <name evidence="2" type="ORF">GCM10010390_15390</name>
</gene>
<protein>
    <recommendedName>
        <fullName evidence="1">AB hydrolase-1 domain-containing protein</fullName>
    </recommendedName>
</protein>
<dbReference type="Gene3D" id="3.40.50.1820">
    <property type="entry name" value="alpha/beta hydrolase"/>
    <property type="match status" value="1"/>
</dbReference>
<accession>A0ABN1C8D9</accession>
<organism evidence="2 3">
    <name type="scientific">Streptomyces mordarskii</name>
    <dbReference type="NCBI Taxonomy" id="1226758"/>
    <lineage>
        <taxon>Bacteria</taxon>
        <taxon>Bacillati</taxon>
        <taxon>Actinomycetota</taxon>
        <taxon>Actinomycetes</taxon>
        <taxon>Kitasatosporales</taxon>
        <taxon>Streptomycetaceae</taxon>
        <taxon>Streptomyces</taxon>
    </lineage>
</organism>
<name>A0ABN1C8D9_9ACTN</name>
<keyword evidence="3" id="KW-1185">Reference proteome</keyword>
<sequence>MSTIRKTVEIPHLGGSSIGCTFGKPYDPTRPTLVLINSYTTSAELYRPQFADPALGSAANLLALEPYGHGRTRASYQHFTYWDSAIANLQALTALGIREAFVMGTSQGGWVAARMALFAPDVVKGLILLGTSMDFESPRSRELGCWDGDEFCTPVIDALADPVGQDWVVPEKFVDDTFDAAMGGLSAGERDFWLAHYRENYAGEAGRHRLRVSTVNLRDRDGLYGRLDEVRSPVLWLHGTADQVYSVANAQEEIRMFTSSPEARCEVIADGQHFLSASKPAEVDSAAIEFLKRWA</sequence>
<feature type="domain" description="AB hydrolase-1" evidence="1">
    <location>
        <begin position="31"/>
        <end position="278"/>
    </location>
</feature>
<dbReference type="PROSITE" id="PS51257">
    <property type="entry name" value="PROKAR_LIPOPROTEIN"/>
    <property type="match status" value="1"/>
</dbReference>
<reference evidence="2 3" key="1">
    <citation type="journal article" date="2019" name="Int. J. Syst. Evol. Microbiol.">
        <title>The Global Catalogue of Microorganisms (GCM) 10K type strain sequencing project: providing services to taxonomists for standard genome sequencing and annotation.</title>
        <authorList>
            <consortium name="The Broad Institute Genomics Platform"/>
            <consortium name="The Broad Institute Genome Sequencing Center for Infectious Disease"/>
            <person name="Wu L."/>
            <person name="Ma J."/>
        </authorList>
    </citation>
    <scope>NUCLEOTIDE SEQUENCE [LARGE SCALE GENOMIC DNA]</scope>
    <source>
        <strain evidence="2 3">JCM 5052</strain>
    </source>
</reference>
<evidence type="ECO:0000313" key="2">
    <source>
        <dbReference type="EMBL" id="GAA0513968.1"/>
    </source>
</evidence>
<dbReference type="RefSeq" id="WP_125757813.1">
    <property type="nucleotide sequence ID" value="NZ_BAAABZ010000011.1"/>
</dbReference>
<dbReference type="Pfam" id="PF00561">
    <property type="entry name" value="Abhydrolase_1"/>
    <property type="match status" value="1"/>
</dbReference>
<dbReference type="InterPro" id="IPR000639">
    <property type="entry name" value="Epox_hydrolase-like"/>
</dbReference>
<evidence type="ECO:0000259" key="1">
    <source>
        <dbReference type="Pfam" id="PF00561"/>
    </source>
</evidence>
<dbReference type="InterPro" id="IPR029058">
    <property type="entry name" value="AB_hydrolase_fold"/>
</dbReference>
<dbReference type="Proteomes" id="UP001501576">
    <property type="component" value="Unassembled WGS sequence"/>
</dbReference>